<dbReference type="SUPFAM" id="SSF52402">
    <property type="entry name" value="Adenine nucleotide alpha hydrolases-like"/>
    <property type="match status" value="1"/>
</dbReference>
<keyword evidence="8" id="KW-1015">Disulfide bond</keyword>
<dbReference type="FunFam" id="2.30.30.280:FF:000001">
    <property type="entry name" value="tRNA-specific 2-thiouridylase MnmA"/>
    <property type="match status" value="1"/>
</dbReference>
<dbReference type="Pfam" id="PF20258">
    <property type="entry name" value="tRNA_Me_trans_C"/>
    <property type="match status" value="1"/>
</dbReference>
<dbReference type="InterPro" id="IPR046885">
    <property type="entry name" value="MnmA-like_C"/>
</dbReference>
<protein>
    <recommendedName>
        <fullName evidence="11">tRNA-specific 2-thiouridylase MnmA</fullName>
        <ecNumber evidence="11">2.8.1.13</ecNumber>
    </recommendedName>
</protein>
<gene>
    <name evidence="11 14" type="primary">mnmA</name>
    <name evidence="14" type="ORF">H6X83_14160</name>
</gene>
<dbReference type="Proteomes" id="UP000516046">
    <property type="component" value="Chromosome"/>
</dbReference>
<keyword evidence="15" id="KW-1185">Reference proteome</keyword>
<dbReference type="GO" id="GO:0005737">
    <property type="term" value="C:cytoplasm"/>
    <property type="evidence" value="ECO:0007669"/>
    <property type="project" value="UniProtKB-SubCell"/>
</dbReference>
<evidence type="ECO:0000256" key="11">
    <source>
        <dbReference type="HAMAP-Rule" id="MF_00144"/>
    </source>
</evidence>
<organism evidence="14 15">
    <name type="scientific">Caproicibacterium amylolyticum</name>
    <dbReference type="NCBI Taxonomy" id="2766537"/>
    <lineage>
        <taxon>Bacteria</taxon>
        <taxon>Bacillati</taxon>
        <taxon>Bacillota</taxon>
        <taxon>Clostridia</taxon>
        <taxon>Eubacteriales</taxon>
        <taxon>Oscillospiraceae</taxon>
        <taxon>Caproicibacterium</taxon>
    </lineage>
</organism>
<feature type="binding site" evidence="11">
    <location>
        <position position="34"/>
    </location>
    <ligand>
        <name>ATP</name>
        <dbReference type="ChEBI" id="CHEBI:30616"/>
    </ligand>
</feature>
<dbReference type="InterPro" id="IPR046884">
    <property type="entry name" value="MnmA-like_central"/>
</dbReference>
<dbReference type="FunFam" id="3.40.50.620:FF:000115">
    <property type="entry name" value="tRNA-specific 2-thiouridylase MnmA"/>
    <property type="match status" value="1"/>
</dbReference>
<feature type="binding site" evidence="11">
    <location>
        <begin position="8"/>
        <end position="15"/>
    </location>
    <ligand>
        <name>ATP</name>
        <dbReference type="ChEBI" id="CHEBI:30616"/>
    </ligand>
</feature>
<dbReference type="InterPro" id="IPR014729">
    <property type="entry name" value="Rossmann-like_a/b/a_fold"/>
</dbReference>
<evidence type="ECO:0000313" key="14">
    <source>
        <dbReference type="EMBL" id="QNO18036.1"/>
    </source>
</evidence>
<evidence type="ECO:0000256" key="2">
    <source>
        <dbReference type="ARBA" id="ARBA00022555"/>
    </source>
</evidence>
<evidence type="ECO:0000256" key="3">
    <source>
        <dbReference type="ARBA" id="ARBA00022679"/>
    </source>
</evidence>
<keyword evidence="1 11" id="KW-0963">Cytoplasm</keyword>
<dbReference type="NCBIfam" id="TIGR00420">
    <property type="entry name" value="trmU"/>
    <property type="match status" value="1"/>
</dbReference>
<dbReference type="RefSeq" id="WP_212507101.1">
    <property type="nucleotide sequence ID" value="NZ_CP060696.1"/>
</dbReference>
<dbReference type="GO" id="GO:0103016">
    <property type="term" value="F:tRNA-uridine 2-sulfurtransferase activity"/>
    <property type="evidence" value="ECO:0007669"/>
    <property type="project" value="UniProtKB-EC"/>
</dbReference>
<evidence type="ECO:0000256" key="1">
    <source>
        <dbReference type="ARBA" id="ARBA00022490"/>
    </source>
</evidence>
<feature type="active site" description="Nucleophile" evidence="11">
    <location>
        <position position="103"/>
    </location>
</feature>
<evidence type="ECO:0000256" key="10">
    <source>
        <dbReference type="ARBA" id="ARBA00056575"/>
    </source>
</evidence>
<comment type="caution">
    <text evidence="11">Lacks conserved residue(s) required for the propagation of feature annotation.</text>
</comment>
<dbReference type="KEGG" id="caml:H6X83_14160"/>
<feature type="domain" description="tRNA-specific 2-thiouridylase MnmA-like central" evidence="13">
    <location>
        <begin position="217"/>
        <end position="271"/>
    </location>
</feature>
<keyword evidence="7 11" id="KW-0694">RNA-binding</keyword>
<evidence type="ECO:0000256" key="8">
    <source>
        <dbReference type="ARBA" id="ARBA00023157"/>
    </source>
</evidence>
<evidence type="ECO:0000256" key="6">
    <source>
        <dbReference type="ARBA" id="ARBA00022840"/>
    </source>
</evidence>
<comment type="subcellular location">
    <subcellularLocation>
        <location evidence="11">Cytoplasm</location>
    </subcellularLocation>
</comment>
<evidence type="ECO:0000256" key="4">
    <source>
        <dbReference type="ARBA" id="ARBA00022694"/>
    </source>
</evidence>
<sequence>MKGKVLVGMSGGVDSSVAALLLQRSGWDVVGCTLRLHLDDPAFPTREGGCCSFQDVQDARRVCYALGVDHFVFNFTELFEERVINNFVSEYAAGHTPNPCIRCNRWLKFGAMLQRAKELGCDAIATGHYAIVKQAANGRWQLHASSTGKDQSYVLYSLSQEQLSHTILPLASLPKPEVRALAEEAGLPVAHKPDSQEICFVPDNDYAGFLCRRNGCDSAPGDFVDTQGHVLGRHRGLTHYTVGQRKGLGIAFGEPMYVTHLDAEHNKIVLGPEGSQYSRALLAKELNWVSIPAPREPLRVQAKIRYQARPAPATAVLQPDGTLLLDFDEAQRAVAPGQAVVLYDDDLLLGGGVIVRGIS</sequence>
<keyword evidence="3 11" id="KW-0808">Transferase</keyword>
<evidence type="ECO:0000313" key="15">
    <source>
        <dbReference type="Proteomes" id="UP000516046"/>
    </source>
</evidence>
<feature type="domain" description="tRNA-specific 2-thiouridylase MnmA-like C-terminal" evidence="12">
    <location>
        <begin position="279"/>
        <end position="354"/>
    </location>
</feature>
<name>A0A7G9WH74_9FIRM</name>
<dbReference type="GO" id="GO:0005524">
    <property type="term" value="F:ATP binding"/>
    <property type="evidence" value="ECO:0007669"/>
    <property type="project" value="UniProtKB-KW"/>
</dbReference>
<comment type="similarity">
    <text evidence="11">Belongs to the MnmA/TRMU family.</text>
</comment>
<dbReference type="HAMAP" id="MF_00144">
    <property type="entry name" value="tRNA_thiouridyl_MnmA"/>
    <property type="match status" value="1"/>
</dbReference>
<dbReference type="Gene3D" id="2.30.30.280">
    <property type="entry name" value="Adenine nucleotide alpha hydrolases-like domains"/>
    <property type="match status" value="1"/>
</dbReference>
<feature type="active site" description="Cysteine persulfide intermediate" evidence="11">
    <location>
        <position position="199"/>
    </location>
</feature>
<dbReference type="Pfam" id="PF20259">
    <property type="entry name" value="tRNA_Me_trans_M"/>
    <property type="match status" value="1"/>
</dbReference>
<evidence type="ECO:0000256" key="7">
    <source>
        <dbReference type="ARBA" id="ARBA00022884"/>
    </source>
</evidence>
<proteinExistence type="inferred from homology"/>
<accession>A0A7G9WH74</accession>
<keyword evidence="4 11" id="KW-0819">tRNA processing</keyword>
<evidence type="ECO:0000256" key="9">
    <source>
        <dbReference type="ARBA" id="ARBA00051542"/>
    </source>
</evidence>
<dbReference type="Gene3D" id="2.40.30.10">
    <property type="entry name" value="Translation factors"/>
    <property type="match status" value="1"/>
</dbReference>
<comment type="catalytic activity">
    <reaction evidence="9 11">
        <text>S-sulfanyl-L-cysteinyl-[protein] + uridine(34) in tRNA + AH2 + ATP = 2-thiouridine(34) in tRNA + L-cysteinyl-[protein] + A + AMP + diphosphate + H(+)</text>
        <dbReference type="Rhea" id="RHEA:47032"/>
        <dbReference type="Rhea" id="RHEA-COMP:10131"/>
        <dbReference type="Rhea" id="RHEA-COMP:11726"/>
        <dbReference type="Rhea" id="RHEA-COMP:11727"/>
        <dbReference type="Rhea" id="RHEA-COMP:11728"/>
        <dbReference type="ChEBI" id="CHEBI:13193"/>
        <dbReference type="ChEBI" id="CHEBI:15378"/>
        <dbReference type="ChEBI" id="CHEBI:17499"/>
        <dbReference type="ChEBI" id="CHEBI:29950"/>
        <dbReference type="ChEBI" id="CHEBI:30616"/>
        <dbReference type="ChEBI" id="CHEBI:33019"/>
        <dbReference type="ChEBI" id="CHEBI:61963"/>
        <dbReference type="ChEBI" id="CHEBI:65315"/>
        <dbReference type="ChEBI" id="CHEBI:87170"/>
        <dbReference type="ChEBI" id="CHEBI:456215"/>
        <dbReference type="EC" id="2.8.1.13"/>
    </reaction>
</comment>
<evidence type="ECO:0000259" key="12">
    <source>
        <dbReference type="Pfam" id="PF20258"/>
    </source>
</evidence>
<feature type="site" description="Interaction with tRNA" evidence="11">
    <location>
        <position position="128"/>
    </location>
</feature>
<comment type="function">
    <text evidence="10 11">Catalyzes the 2-thiolation of uridine at the wobble position (U34) of tRNA, leading to the formation of s(2)U34.</text>
</comment>
<dbReference type="GO" id="GO:0000049">
    <property type="term" value="F:tRNA binding"/>
    <property type="evidence" value="ECO:0007669"/>
    <property type="project" value="UniProtKB-KW"/>
</dbReference>
<dbReference type="AlphaFoldDB" id="A0A7G9WH74"/>
<feature type="binding site" evidence="11">
    <location>
        <position position="127"/>
    </location>
    <ligand>
        <name>ATP</name>
        <dbReference type="ChEBI" id="CHEBI:30616"/>
    </ligand>
</feature>
<dbReference type="PANTHER" id="PTHR11933:SF5">
    <property type="entry name" value="MITOCHONDRIAL TRNA-SPECIFIC 2-THIOURIDYLASE 1"/>
    <property type="match status" value="1"/>
</dbReference>
<feature type="region of interest" description="Interaction with tRNA" evidence="11">
    <location>
        <begin position="305"/>
        <end position="306"/>
    </location>
</feature>
<feature type="region of interest" description="Interaction with tRNA" evidence="11">
    <location>
        <begin position="149"/>
        <end position="151"/>
    </location>
</feature>
<dbReference type="EMBL" id="CP060696">
    <property type="protein sequence ID" value="QNO18036.1"/>
    <property type="molecule type" value="Genomic_DNA"/>
</dbReference>
<dbReference type="GO" id="GO:0002143">
    <property type="term" value="P:tRNA wobble position uridine thiolation"/>
    <property type="evidence" value="ECO:0007669"/>
    <property type="project" value="TreeGrafter"/>
</dbReference>
<dbReference type="PANTHER" id="PTHR11933">
    <property type="entry name" value="TRNA 5-METHYLAMINOMETHYL-2-THIOURIDYLATE -METHYLTRANSFERASE"/>
    <property type="match status" value="1"/>
</dbReference>
<dbReference type="CDD" id="cd01998">
    <property type="entry name" value="MnmA_TRMU-like"/>
    <property type="match status" value="1"/>
</dbReference>
<keyword evidence="6 11" id="KW-0067">ATP-binding</keyword>
<dbReference type="EC" id="2.8.1.13" evidence="11"/>
<dbReference type="InterPro" id="IPR004506">
    <property type="entry name" value="MnmA-like"/>
</dbReference>
<dbReference type="NCBIfam" id="NF001138">
    <property type="entry name" value="PRK00143.1"/>
    <property type="match status" value="1"/>
</dbReference>
<dbReference type="Gene3D" id="3.40.50.620">
    <property type="entry name" value="HUPs"/>
    <property type="match status" value="1"/>
</dbReference>
<dbReference type="Pfam" id="PF03054">
    <property type="entry name" value="tRNA_Me_trans"/>
    <property type="match status" value="1"/>
</dbReference>
<evidence type="ECO:0000259" key="13">
    <source>
        <dbReference type="Pfam" id="PF20259"/>
    </source>
</evidence>
<dbReference type="InterPro" id="IPR023382">
    <property type="entry name" value="MnmA-like_central_sf"/>
</dbReference>
<keyword evidence="5 11" id="KW-0547">Nucleotide-binding</keyword>
<reference evidence="14 15" key="1">
    <citation type="submission" date="2020-08" db="EMBL/GenBank/DDBJ databases">
        <authorList>
            <person name="Ren C."/>
            <person name="Gu Y."/>
            <person name="Xu Y."/>
        </authorList>
    </citation>
    <scope>NUCLEOTIDE SEQUENCE [LARGE SCALE GENOMIC DNA]</scope>
    <source>
        <strain evidence="14 15">LBM18003</strain>
    </source>
</reference>
<feature type="site" description="Interaction with tRNA" evidence="11">
    <location>
        <position position="338"/>
    </location>
</feature>
<keyword evidence="2 11" id="KW-0820">tRNA-binding</keyword>
<evidence type="ECO:0000256" key="5">
    <source>
        <dbReference type="ARBA" id="ARBA00022741"/>
    </source>
</evidence>